<reference evidence="2" key="1">
    <citation type="submission" date="2023-03" db="EMBL/GenBank/DDBJ databases">
        <title>Massive genome expansion in bonnet fungi (Mycena s.s.) driven by repeated elements and novel gene families across ecological guilds.</title>
        <authorList>
            <consortium name="Lawrence Berkeley National Laboratory"/>
            <person name="Harder C.B."/>
            <person name="Miyauchi S."/>
            <person name="Viragh M."/>
            <person name="Kuo A."/>
            <person name="Thoen E."/>
            <person name="Andreopoulos B."/>
            <person name="Lu D."/>
            <person name="Skrede I."/>
            <person name="Drula E."/>
            <person name="Henrissat B."/>
            <person name="Morin E."/>
            <person name="Kohler A."/>
            <person name="Barry K."/>
            <person name="LaButti K."/>
            <person name="Morin E."/>
            <person name="Salamov A."/>
            <person name="Lipzen A."/>
            <person name="Mereny Z."/>
            <person name="Hegedus B."/>
            <person name="Baldrian P."/>
            <person name="Stursova M."/>
            <person name="Weitz H."/>
            <person name="Taylor A."/>
            <person name="Grigoriev I.V."/>
            <person name="Nagy L.G."/>
            <person name="Martin F."/>
            <person name="Kauserud H."/>
        </authorList>
    </citation>
    <scope>NUCLEOTIDE SEQUENCE</scope>
    <source>
        <strain evidence="2">9284</strain>
    </source>
</reference>
<feature type="transmembrane region" description="Helical" evidence="1">
    <location>
        <begin position="141"/>
        <end position="163"/>
    </location>
</feature>
<sequence>MGLVLVDPSPSNNSTSALTSILSCLIPLLVLLYIGAVLWTLDYAYRPRDSEEKMLVPKTYRYAPVAYGFVVIISLVTIALPSWILLQYNLHHNYPNIEARNVMRLILFTACWTSVTAAIFSILFIHPTWSKHPVSSVGTQSIWILLTWVLWIASTGVLVSAIPHLFAKDTCAQLAYCTHIQTLFAFLIVEIAASTVGLLTMSYLAWKCAREIWYPVGPTLPLRHNRRSHPQENRESGSS</sequence>
<feature type="transmembrane region" description="Helical" evidence="1">
    <location>
        <begin position="105"/>
        <end position="129"/>
    </location>
</feature>
<keyword evidence="1" id="KW-1133">Transmembrane helix</keyword>
<feature type="transmembrane region" description="Helical" evidence="1">
    <location>
        <begin position="20"/>
        <end position="41"/>
    </location>
</feature>
<evidence type="ECO:0008006" key="4">
    <source>
        <dbReference type="Google" id="ProtNLM"/>
    </source>
</evidence>
<feature type="transmembrane region" description="Helical" evidence="1">
    <location>
        <begin position="62"/>
        <end position="85"/>
    </location>
</feature>
<dbReference type="Proteomes" id="UP001221142">
    <property type="component" value="Unassembled WGS sequence"/>
</dbReference>
<evidence type="ECO:0000313" key="2">
    <source>
        <dbReference type="EMBL" id="KAJ7614083.1"/>
    </source>
</evidence>
<gene>
    <name evidence="2" type="ORF">FB45DRAFT_1064907</name>
</gene>
<accession>A0AAD7FDM6</accession>
<evidence type="ECO:0000256" key="1">
    <source>
        <dbReference type="SAM" id="Phobius"/>
    </source>
</evidence>
<name>A0AAD7FDM6_9AGAR</name>
<feature type="transmembrane region" description="Helical" evidence="1">
    <location>
        <begin position="183"/>
        <end position="206"/>
    </location>
</feature>
<dbReference type="EMBL" id="JARKIF010000027">
    <property type="protein sequence ID" value="KAJ7614083.1"/>
    <property type="molecule type" value="Genomic_DNA"/>
</dbReference>
<evidence type="ECO:0000313" key="3">
    <source>
        <dbReference type="Proteomes" id="UP001221142"/>
    </source>
</evidence>
<protein>
    <recommendedName>
        <fullName evidence="4">MARVEL domain-containing protein</fullName>
    </recommendedName>
</protein>
<comment type="caution">
    <text evidence="2">The sequence shown here is derived from an EMBL/GenBank/DDBJ whole genome shotgun (WGS) entry which is preliminary data.</text>
</comment>
<proteinExistence type="predicted"/>
<keyword evidence="1" id="KW-0812">Transmembrane</keyword>
<keyword evidence="3" id="KW-1185">Reference proteome</keyword>
<organism evidence="2 3">
    <name type="scientific">Roridomyces roridus</name>
    <dbReference type="NCBI Taxonomy" id="1738132"/>
    <lineage>
        <taxon>Eukaryota</taxon>
        <taxon>Fungi</taxon>
        <taxon>Dikarya</taxon>
        <taxon>Basidiomycota</taxon>
        <taxon>Agaricomycotina</taxon>
        <taxon>Agaricomycetes</taxon>
        <taxon>Agaricomycetidae</taxon>
        <taxon>Agaricales</taxon>
        <taxon>Marasmiineae</taxon>
        <taxon>Mycenaceae</taxon>
        <taxon>Roridomyces</taxon>
    </lineage>
</organism>
<dbReference type="AlphaFoldDB" id="A0AAD7FDM6"/>
<keyword evidence="1" id="KW-0472">Membrane</keyword>